<protein>
    <submittedName>
        <fullName evidence="1">Uncharacterized protein</fullName>
    </submittedName>
</protein>
<gene>
    <name evidence="1" type="ORF">M8A51_03695</name>
</gene>
<dbReference type="EMBL" id="JAMKFE010000002">
    <property type="protein sequence ID" value="MCM5678633.1"/>
    <property type="molecule type" value="Genomic_DNA"/>
</dbReference>
<dbReference type="RefSeq" id="WP_251776772.1">
    <property type="nucleotide sequence ID" value="NZ_JAMKFE010000002.1"/>
</dbReference>
<evidence type="ECO:0000313" key="2">
    <source>
        <dbReference type="Proteomes" id="UP001165541"/>
    </source>
</evidence>
<sequence>MAVNDKKVQAWIDMYFDLCKTAPTVPERNECAFRLIKDWRNVPGNSTDEDLAAAEHYLFARYMVSNAHCSVTQMKAMTRAYDGSKMLIQDNATLEKALIRHNPANPPARATPESLQWGLKGCDDGEADRLADNPHQRVPTIAWDAMKFNGPTRVIAEIGKWVTPTFLK</sequence>
<reference evidence="1" key="1">
    <citation type="submission" date="2022-05" db="EMBL/GenBank/DDBJ databases">
        <title>Schlegelella sp. nov., isolated from mangrove soil.</title>
        <authorList>
            <person name="Liu Y."/>
            <person name="Ge X."/>
            <person name="Liu W."/>
        </authorList>
    </citation>
    <scope>NUCLEOTIDE SEQUENCE</scope>
    <source>
        <strain evidence="1">S2-27</strain>
    </source>
</reference>
<name>A0ABT0YL76_9BURK</name>
<dbReference type="Proteomes" id="UP001165541">
    <property type="component" value="Unassembled WGS sequence"/>
</dbReference>
<keyword evidence="2" id="KW-1185">Reference proteome</keyword>
<comment type="caution">
    <text evidence="1">The sequence shown here is derived from an EMBL/GenBank/DDBJ whole genome shotgun (WGS) entry which is preliminary data.</text>
</comment>
<proteinExistence type="predicted"/>
<organism evidence="1 2">
    <name type="scientific">Caldimonas mangrovi</name>
    <dbReference type="NCBI Taxonomy" id="2944811"/>
    <lineage>
        <taxon>Bacteria</taxon>
        <taxon>Pseudomonadati</taxon>
        <taxon>Pseudomonadota</taxon>
        <taxon>Betaproteobacteria</taxon>
        <taxon>Burkholderiales</taxon>
        <taxon>Sphaerotilaceae</taxon>
        <taxon>Caldimonas</taxon>
    </lineage>
</organism>
<accession>A0ABT0YL76</accession>
<evidence type="ECO:0000313" key="1">
    <source>
        <dbReference type="EMBL" id="MCM5678633.1"/>
    </source>
</evidence>